<dbReference type="InterPro" id="IPR036271">
    <property type="entry name" value="Tet_transcr_reg_TetR-rel_C_sf"/>
</dbReference>
<name>A0A023GUN1_9ACTN</name>
<dbReference type="PANTHER" id="PTHR30055:SF151">
    <property type="entry name" value="TRANSCRIPTIONAL REGULATORY PROTEIN"/>
    <property type="match status" value="1"/>
</dbReference>
<feature type="DNA-binding region" description="H-T-H motif" evidence="4">
    <location>
        <begin position="56"/>
        <end position="75"/>
    </location>
</feature>
<sequence length="262" mass="28320">MSPDDRGRGVADPARSLALLWGPRGPDARSRSNLGVEKIVLAAVDMVDADGLAELSMRRLAQALGVGVMSLYTYVPGKAELIELMIDTVYGETVGPDPLPAGWRVALERVARTNWELYRRHPWVLRIPVGRPPLGPHAMAKYEYELRAVEGLGLTEVEMDSTVRLVTDYAEGVARRAVEASVLERESGMTDEQWWRVCGPLLGAFVDGARFPVATRVGSAAGAAHGGSYSPEHAFEFGLQRLLDGIEVFIAARTAQAGVTPG</sequence>
<keyword evidence="2 4" id="KW-0238">DNA-binding</keyword>
<protein>
    <submittedName>
        <fullName evidence="6">Transcriptional regulator</fullName>
    </submittedName>
</protein>
<dbReference type="RefSeq" id="WP_229397684.1">
    <property type="nucleotide sequence ID" value="NZ_BBZF01000012.1"/>
</dbReference>
<dbReference type="InterPro" id="IPR009057">
    <property type="entry name" value="Homeodomain-like_sf"/>
</dbReference>
<evidence type="ECO:0000256" key="2">
    <source>
        <dbReference type="ARBA" id="ARBA00023125"/>
    </source>
</evidence>
<dbReference type="SUPFAM" id="SSF48498">
    <property type="entry name" value="Tetracyclin repressor-like, C-terminal domain"/>
    <property type="match status" value="1"/>
</dbReference>
<organism evidence="6">
    <name type="scientific">Micromonospora okii</name>
    <dbReference type="NCBI Taxonomy" id="1182970"/>
    <lineage>
        <taxon>Bacteria</taxon>
        <taxon>Bacillati</taxon>
        <taxon>Actinomycetota</taxon>
        <taxon>Actinomycetes</taxon>
        <taxon>Micromonosporales</taxon>
        <taxon>Micromonosporaceae</taxon>
        <taxon>Micromonospora</taxon>
    </lineage>
</organism>
<evidence type="ECO:0000256" key="3">
    <source>
        <dbReference type="ARBA" id="ARBA00023163"/>
    </source>
</evidence>
<dbReference type="GO" id="GO:0000976">
    <property type="term" value="F:transcription cis-regulatory region binding"/>
    <property type="evidence" value="ECO:0007669"/>
    <property type="project" value="TreeGrafter"/>
</dbReference>
<keyword evidence="1" id="KW-0805">Transcription regulation</keyword>
<dbReference type="Gene3D" id="1.10.10.60">
    <property type="entry name" value="Homeodomain-like"/>
    <property type="match status" value="1"/>
</dbReference>
<evidence type="ECO:0000313" key="6">
    <source>
        <dbReference type="EMBL" id="AFJ52678.1"/>
    </source>
</evidence>
<dbReference type="InterPro" id="IPR001647">
    <property type="entry name" value="HTH_TetR"/>
</dbReference>
<dbReference type="InterPro" id="IPR004111">
    <property type="entry name" value="Repressor_TetR_C"/>
</dbReference>
<keyword evidence="3" id="KW-0804">Transcription</keyword>
<reference evidence="6" key="2">
    <citation type="journal article" date="2013" name="Chem. Biol.">
        <title>Unconventional origin and hybrid system for construction of pyrrolopyrrole moiety in kosinostatin biosynthesis.</title>
        <authorList>
            <person name="Ma H.M."/>
            <person name="Zhou Q."/>
            <person name="Tang Y.M."/>
            <person name="Zhang Z."/>
            <person name="Chen Y.S."/>
            <person name="He H.Y."/>
            <person name="Pan H.X."/>
            <person name="Tang M.C."/>
            <person name="Gao J.F."/>
            <person name="Zhao S.Y."/>
            <person name="Igarashi Y."/>
            <person name="Tang G.L."/>
        </authorList>
    </citation>
    <scope>NUCLEOTIDE SEQUENCE</scope>
</reference>
<feature type="domain" description="HTH tetR-type" evidence="5">
    <location>
        <begin position="33"/>
        <end position="93"/>
    </location>
</feature>
<dbReference type="Gene3D" id="1.10.357.10">
    <property type="entry name" value="Tetracycline Repressor, domain 2"/>
    <property type="match status" value="1"/>
</dbReference>
<evidence type="ECO:0000256" key="1">
    <source>
        <dbReference type="ARBA" id="ARBA00023015"/>
    </source>
</evidence>
<accession>A0A023GUN1</accession>
<dbReference type="Pfam" id="PF00440">
    <property type="entry name" value="TetR_N"/>
    <property type="match status" value="1"/>
</dbReference>
<dbReference type="SUPFAM" id="SSF46689">
    <property type="entry name" value="Homeodomain-like"/>
    <property type="match status" value="1"/>
</dbReference>
<dbReference type="AlphaFoldDB" id="A0A023GUN1"/>
<dbReference type="GO" id="GO:0003700">
    <property type="term" value="F:DNA-binding transcription factor activity"/>
    <property type="evidence" value="ECO:0007669"/>
    <property type="project" value="TreeGrafter"/>
</dbReference>
<reference evidence="6" key="1">
    <citation type="submission" date="2011-05" db="EMBL/GenBank/DDBJ databases">
        <authorList>
            <person name="Ma H."/>
            <person name="Zhou Q."/>
            <person name="Igarashi Y."/>
            <person name="Tang G."/>
        </authorList>
    </citation>
    <scope>NUCLEOTIDE SEQUENCE</scope>
</reference>
<dbReference type="PANTHER" id="PTHR30055">
    <property type="entry name" value="HTH-TYPE TRANSCRIPTIONAL REGULATOR RUTR"/>
    <property type="match status" value="1"/>
</dbReference>
<dbReference type="InterPro" id="IPR050109">
    <property type="entry name" value="HTH-type_TetR-like_transc_reg"/>
</dbReference>
<dbReference type="Pfam" id="PF02909">
    <property type="entry name" value="TetR_C_1"/>
    <property type="match status" value="1"/>
</dbReference>
<evidence type="ECO:0000259" key="5">
    <source>
        <dbReference type="PROSITE" id="PS50977"/>
    </source>
</evidence>
<proteinExistence type="predicted"/>
<dbReference type="PROSITE" id="PS50977">
    <property type="entry name" value="HTH_TETR_2"/>
    <property type="match status" value="1"/>
</dbReference>
<evidence type="ECO:0000256" key="4">
    <source>
        <dbReference type="PROSITE-ProRule" id="PRU00335"/>
    </source>
</evidence>
<dbReference type="GO" id="GO:0045892">
    <property type="term" value="P:negative regulation of DNA-templated transcription"/>
    <property type="evidence" value="ECO:0007669"/>
    <property type="project" value="InterPro"/>
</dbReference>
<dbReference type="EMBL" id="JN038178">
    <property type="protein sequence ID" value="AFJ52678.1"/>
    <property type="molecule type" value="Genomic_DNA"/>
</dbReference>